<proteinExistence type="predicted"/>
<feature type="chain" id="PRO_5043018823" description="F-box domain-containing protein" evidence="1">
    <location>
        <begin position="21"/>
        <end position="340"/>
    </location>
</feature>
<dbReference type="EMBL" id="MU855433">
    <property type="protein sequence ID" value="KAK3903707.1"/>
    <property type="molecule type" value="Genomic_DNA"/>
</dbReference>
<accession>A0AAN6RUA8</accession>
<protein>
    <recommendedName>
        <fullName evidence="4">F-box domain-containing protein</fullName>
    </recommendedName>
</protein>
<comment type="caution">
    <text evidence="2">The sequence shown here is derived from an EMBL/GenBank/DDBJ whole genome shotgun (WGS) entry which is preliminary data.</text>
</comment>
<evidence type="ECO:0000313" key="2">
    <source>
        <dbReference type="EMBL" id="KAK3903707.1"/>
    </source>
</evidence>
<feature type="signal peptide" evidence="1">
    <location>
        <begin position="1"/>
        <end position="20"/>
    </location>
</feature>
<dbReference type="AlphaFoldDB" id="A0AAN6RUA8"/>
<organism evidence="2 3">
    <name type="scientific">Staphylotrichum tortipilum</name>
    <dbReference type="NCBI Taxonomy" id="2831512"/>
    <lineage>
        <taxon>Eukaryota</taxon>
        <taxon>Fungi</taxon>
        <taxon>Dikarya</taxon>
        <taxon>Ascomycota</taxon>
        <taxon>Pezizomycotina</taxon>
        <taxon>Sordariomycetes</taxon>
        <taxon>Sordariomycetidae</taxon>
        <taxon>Sordariales</taxon>
        <taxon>Chaetomiaceae</taxon>
        <taxon>Staphylotrichum</taxon>
    </lineage>
</organism>
<reference evidence="2" key="1">
    <citation type="journal article" date="2023" name="Mol. Phylogenet. Evol.">
        <title>Genome-scale phylogeny and comparative genomics of the fungal order Sordariales.</title>
        <authorList>
            <person name="Hensen N."/>
            <person name="Bonometti L."/>
            <person name="Westerberg I."/>
            <person name="Brannstrom I.O."/>
            <person name="Guillou S."/>
            <person name="Cros-Aarteil S."/>
            <person name="Calhoun S."/>
            <person name="Haridas S."/>
            <person name="Kuo A."/>
            <person name="Mondo S."/>
            <person name="Pangilinan J."/>
            <person name="Riley R."/>
            <person name="LaButti K."/>
            <person name="Andreopoulos B."/>
            <person name="Lipzen A."/>
            <person name="Chen C."/>
            <person name="Yan M."/>
            <person name="Daum C."/>
            <person name="Ng V."/>
            <person name="Clum A."/>
            <person name="Steindorff A."/>
            <person name="Ohm R.A."/>
            <person name="Martin F."/>
            <person name="Silar P."/>
            <person name="Natvig D.O."/>
            <person name="Lalanne C."/>
            <person name="Gautier V."/>
            <person name="Ament-Velasquez S.L."/>
            <person name="Kruys A."/>
            <person name="Hutchinson M.I."/>
            <person name="Powell A.J."/>
            <person name="Barry K."/>
            <person name="Miller A.N."/>
            <person name="Grigoriev I.V."/>
            <person name="Debuchy R."/>
            <person name="Gladieux P."/>
            <person name="Hiltunen Thoren M."/>
            <person name="Johannesson H."/>
        </authorList>
    </citation>
    <scope>NUCLEOTIDE SEQUENCE</scope>
    <source>
        <strain evidence="2">CBS 103.79</strain>
    </source>
</reference>
<keyword evidence="1" id="KW-0732">Signal</keyword>
<keyword evidence="3" id="KW-1185">Reference proteome</keyword>
<evidence type="ECO:0008006" key="4">
    <source>
        <dbReference type="Google" id="ProtNLM"/>
    </source>
</evidence>
<evidence type="ECO:0000313" key="3">
    <source>
        <dbReference type="Proteomes" id="UP001303889"/>
    </source>
</evidence>
<dbReference type="Proteomes" id="UP001303889">
    <property type="component" value="Unassembled WGS sequence"/>
</dbReference>
<sequence length="340" mass="38327">MAAPLFQLLLLPSDILSYLAQHHLSPPSAVALSLTCKGSYNLLFPHLKATDRLPFSNPEHRGELCLLLERDIGDKYYFCGACSSLHLFLPTDGPAAFDFGLLSDAPVCRGPDSFRWTLGVDRYTLGVHHVRLAMNHYLFGPPSGLALDNFDVNYLTEGHPRISESWSAKILDGDLFIASTRTTVWGLPHRELLEGLMANEYRICEHIGLHEAPTLLPRGNRGAIEVIADDLGHCRNCFTDWTITTMSYPPVMQDTEGDAEGKQQTRWRLALATYHRFPSSRKKLLSTPSDPRFDYDVEVEPMYRDAGLVRDIWLGRAKKSAIGGRWVRGGFFRKRNERRG</sequence>
<evidence type="ECO:0000256" key="1">
    <source>
        <dbReference type="SAM" id="SignalP"/>
    </source>
</evidence>
<gene>
    <name evidence="2" type="ORF">C8A05DRAFT_14320</name>
</gene>
<name>A0AAN6RUA8_9PEZI</name>
<reference evidence="2" key="2">
    <citation type="submission" date="2023-05" db="EMBL/GenBank/DDBJ databases">
        <authorList>
            <consortium name="Lawrence Berkeley National Laboratory"/>
            <person name="Steindorff A."/>
            <person name="Hensen N."/>
            <person name="Bonometti L."/>
            <person name="Westerberg I."/>
            <person name="Brannstrom I.O."/>
            <person name="Guillou S."/>
            <person name="Cros-Aarteil S."/>
            <person name="Calhoun S."/>
            <person name="Haridas S."/>
            <person name="Kuo A."/>
            <person name="Mondo S."/>
            <person name="Pangilinan J."/>
            <person name="Riley R."/>
            <person name="Labutti K."/>
            <person name="Andreopoulos B."/>
            <person name="Lipzen A."/>
            <person name="Chen C."/>
            <person name="Yanf M."/>
            <person name="Daum C."/>
            <person name="Ng V."/>
            <person name="Clum A."/>
            <person name="Ohm R."/>
            <person name="Martin F."/>
            <person name="Silar P."/>
            <person name="Natvig D."/>
            <person name="Lalanne C."/>
            <person name="Gautier V."/>
            <person name="Ament-Velasquez S.L."/>
            <person name="Kruys A."/>
            <person name="Hutchinson M.I."/>
            <person name="Powell A.J."/>
            <person name="Barry K."/>
            <person name="Miller A.N."/>
            <person name="Grigoriev I.V."/>
            <person name="Debuchy R."/>
            <person name="Gladieux P."/>
            <person name="Thoren M.H."/>
            <person name="Johannesson H."/>
        </authorList>
    </citation>
    <scope>NUCLEOTIDE SEQUENCE</scope>
    <source>
        <strain evidence="2">CBS 103.79</strain>
    </source>
</reference>